<dbReference type="KEGG" id="fcy:FRACYDRAFT_267137"/>
<dbReference type="InParanoid" id="A0A1E7FVB7"/>
<evidence type="ECO:0000256" key="1">
    <source>
        <dbReference type="SAM" id="MobiDB-lite"/>
    </source>
</evidence>
<dbReference type="InterPro" id="IPR027417">
    <property type="entry name" value="P-loop_NTPase"/>
</dbReference>
<dbReference type="GO" id="GO:0005524">
    <property type="term" value="F:ATP binding"/>
    <property type="evidence" value="ECO:0007669"/>
    <property type="project" value="InterPro"/>
</dbReference>
<evidence type="ECO:0000313" key="3">
    <source>
        <dbReference type="Proteomes" id="UP000095751"/>
    </source>
</evidence>
<dbReference type="Gene3D" id="3.40.50.300">
    <property type="entry name" value="P-loop containing nucleotide triphosphate hydrolases"/>
    <property type="match status" value="1"/>
</dbReference>
<gene>
    <name evidence="2" type="ORF">FRACYDRAFT_267137</name>
</gene>
<dbReference type="SUPFAM" id="SSF52540">
    <property type="entry name" value="P-loop containing nucleoside triphosphate hydrolases"/>
    <property type="match status" value="1"/>
</dbReference>
<feature type="region of interest" description="Disordered" evidence="1">
    <location>
        <begin position="180"/>
        <end position="199"/>
    </location>
</feature>
<dbReference type="EMBL" id="KV784353">
    <property type="protein sequence ID" value="OEU22055.1"/>
    <property type="molecule type" value="Genomic_DNA"/>
</dbReference>
<dbReference type="AlphaFoldDB" id="A0A1E7FVB7"/>
<accession>A0A1E7FVB7</accession>
<dbReference type="GO" id="GO:0000287">
    <property type="term" value="F:magnesium ion binding"/>
    <property type="evidence" value="ECO:0007669"/>
    <property type="project" value="InterPro"/>
</dbReference>
<protein>
    <recommendedName>
        <fullName evidence="4">P-loop containing nucleoside triphosphate hydrolase protein</fullName>
    </recommendedName>
</protein>
<dbReference type="PANTHER" id="PTHR43210:SF5">
    <property type="entry name" value="DETHIOBIOTIN SYNTHETASE"/>
    <property type="match status" value="1"/>
</dbReference>
<evidence type="ECO:0008006" key="4">
    <source>
        <dbReference type="Google" id="ProtNLM"/>
    </source>
</evidence>
<dbReference type="Proteomes" id="UP000095751">
    <property type="component" value="Unassembled WGS sequence"/>
</dbReference>
<dbReference type="PANTHER" id="PTHR43210">
    <property type="entry name" value="DETHIOBIOTIN SYNTHETASE"/>
    <property type="match status" value="1"/>
</dbReference>
<evidence type="ECO:0000313" key="2">
    <source>
        <dbReference type="EMBL" id="OEU22055.1"/>
    </source>
</evidence>
<dbReference type="GO" id="GO:0009102">
    <property type="term" value="P:biotin biosynthetic process"/>
    <property type="evidence" value="ECO:0007669"/>
    <property type="project" value="UniProtKB-UniPathway"/>
</dbReference>
<dbReference type="OrthoDB" id="425114at2759"/>
<organism evidence="2 3">
    <name type="scientific">Fragilariopsis cylindrus CCMP1102</name>
    <dbReference type="NCBI Taxonomy" id="635003"/>
    <lineage>
        <taxon>Eukaryota</taxon>
        <taxon>Sar</taxon>
        <taxon>Stramenopiles</taxon>
        <taxon>Ochrophyta</taxon>
        <taxon>Bacillariophyta</taxon>
        <taxon>Bacillariophyceae</taxon>
        <taxon>Bacillariophycidae</taxon>
        <taxon>Bacillariales</taxon>
        <taxon>Bacillariaceae</taxon>
        <taxon>Fragilariopsis</taxon>
    </lineage>
</organism>
<feature type="compositionally biased region" description="Low complexity" evidence="1">
    <location>
        <begin position="183"/>
        <end position="192"/>
    </location>
</feature>
<dbReference type="InterPro" id="IPR004472">
    <property type="entry name" value="DTB_synth_BioD"/>
</dbReference>
<dbReference type="GO" id="GO:0005829">
    <property type="term" value="C:cytosol"/>
    <property type="evidence" value="ECO:0007669"/>
    <property type="project" value="TreeGrafter"/>
</dbReference>
<dbReference type="UniPathway" id="UPA00078"/>
<dbReference type="GO" id="GO:0004141">
    <property type="term" value="F:dethiobiotin synthase activity"/>
    <property type="evidence" value="ECO:0007669"/>
    <property type="project" value="InterPro"/>
</dbReference>
<reference evidence="2 3" key="1">
    <citation type="submission" date="2016-09" db="EMBL/GenBank/DDBJ databases">
        <title>Extensive genetic diversity and differential bi-allelic expression allows diatom success in the polar Southern Ocean.</title>
        <authorList>
            <consortium name="DOE Joint Genome Institute"/>
            <person name="Mock T."/>
            <person name="Otillar R.P."/>
            <person name="Strauss J."/>
            <person name="Dupont C."/>
            <person name="Frickenhaus S."/>
            <person name="Maumus F."/>
            <person name="Mcmullan M."/>
            <person name="Sanges R."/>
            <person name="Schmutz J."/>
            <person name="Toseland A."/>
            <person name="Valas R."/>
            <person name="Veluchamy A."/>
            <person name="Ward B.J."/>
            <person name="Allen A."/>
            <person name="Barry K."/>
            <person name="Falciatore A."/>
            <person name="Ferrante M."/>
            <person name="Fortunato A.E."/>
            <person name="Gloeckner G."/>
            <person name="Gruber A."/>
            <person name="Hipkin R."/>
            <person name="Janech M."/>
            <person name="Kroth P."/>
            <person name="Leese F."/>
            <person name="Lindquist E."/>
            <person name="Lyon B.R."/>
            <person name="Martin J."/>
            <person name="Mayer C."/>
            <person name="Parker M."/>
            <person name="Quesneville H."/>
            <person name="Raymond J."/>
            <person name="Uhlig C."/>
            <person name="Valentin K.U."/>
            <person name="Worden A.Z."/>
            <person name="Armbrust E.V."/>
            <person name="Bowler C."/>
            <person name="Green B."/>
            <person name="Moulton V."/>
            <person name="Van Oosterhout C."/>
            <person name="Grigoriev I."/>
        </authorList>
    </citation>
    <scope>NUCLEOTIDE SEQUENCE [LARGE SCALE GENOMIC DNA]</scope>
    <source>
        <strain evidence="2 3">CCMP1102</strain>
    </source>
</reference>
<proteinExistence type="predicted"/>
<sequence>MRVRCSYNAIKARSSRSYASKTPSTDISQQQQQHFIFGANTDIGKTVLSAALVRASYEGSKKKSDSKTTNTTTSATTSTTHYIKPLQCGGSDESFIRRYAQGLSSSKTLFDWETPASPHIASRIEDKPASDEHVLTTLNDYLRELKTSSLPSSSSAAAASTMRENSSQSTSSVWIETAGGVLSPSSSSPNNNESHHAKNGNGWGWVTQADLYIPFQNQSSVVLVGDGRLGGISTTIASLEALLTRKYTIAGILFIRDTDDDTIDTNQEALKEYIFSYNTTTSDQRQLQQNSGCGLLFDNPDNSIISLPKLPPEPEPLNDWFDCNDVKEPISSFVHNHLFLYDRQKREQQK</sequence>
<keyword evidence="3" id="KW-1185">Reference proteome</keyword>
<name>A0A1E7FVB7_9STRA</name>
<dbReference type="CDD" id="cd03109">
    <property type="entry name" value="DTBS"/>
    <property type="match status" value="1"/>
</dbReference>